<reference evidence="2 3" key="1">
    <citation type="submission" date="2015-01" db="EMBL/GenBank/DDBJ databases">
        <title>Evolution of Trichinella species and genotypes.</title>
        <authorList>
            <person name="Korhonen P.K."/>
            <person name="Edoardo P."/>
            <person name="Giuseppe L.R."/>
            <person name="Gasser R.B."/>
        </authorList>
    </citation>
    <scope>NUCLEOTIDE SEQUENCE [LARGE SCALE GENOMIC DNA]</scope>
    <source>
        <strain evidence="2">ISS1029</strain>
    </source>
</reference>
<evidence type="ECO:0000313" key="2">
    <source>
        <dbReference type="EMBL" id="KRZ09118.1"/>
    </source>
</evidence>
<dbReference type="OrthoDB" id="10252687at2759"/>
<evidence type="ECO:0000313" key="3">
    <source>
        <dbReference type="Proteomes" id="UP000055024"/>
    </source>
</evidence>
<dbReference type="GO" id="GO:0003690">
    <property type="term" value="F:double-stranded DNA binding"/>
    <property type="evidence" value="ECO:0007669"/>
    <property type="project" value="InterPro"/>
</dbReference>
<dbReference type="AlphaFoldDB" id="A0A0V1HEJ6"/>
<comment type="similarity">
    <text evidence="1">Belongs to the CSN12 family.</text>
</comment>
<dbReference type="EMBL" id="JYDP01000077">
    <property type="protein sequence ID" value="KRZ09118.1"/>
    <property type="molecule type" value="Genomic_DNA"/>
</dbReference>
<dbReference type="InterPro" id="IPR045114">
    <property type="entry name" value="Csn12-like"/>
</dbReference>
<dbReference type="Proteomes" id="UP000055024">
    <property type="component" value="Unassembled WGS sequence"/>
</dbReference>
<dbReference type="PANTHER" id="PTHR12732">
    <property type="entry name" value="UNCHARACTERIZED PROTEASOME COMPONENT REGION PCI-CONTAINING"/>
    <property type="match status" value="1"/>
</dbReference>
<sequence length="556" mass="63690">LKFTLLATMLNYTLDFSSVRAFFKKISEWGHNGTYEYGKLIKKHLSFHCDYGFLHNLNEDNISVVANQYFRNPFNYIFHMHLNAVICHAFKRYSDGFQQQLELVKAFNSNVLQEIKNENWFMPICCQFCKNLVVLAKLMARNASNNQVNIKTKFQEAADVILLCYQLCQADLQNDIVNSKEIGLLSLTNCLCELFFKLGQIDDCNVCIEFIIKNNSLFDKADKVDKVKYKCYCGQLFLLKWNFKEAEESFTFALKNVPERYKSLRQIIVKYLIPTGILLGKVPSKMLLETYDLMFFHEFTAALKNGNISQLSSAIESNGIYFAKLGISFLLHAFPSLCYRRIVRIVARIVGTKIIPLQYLYYAFKLSTEGKNVISIQNFSTTHLIDNCDSCNEYHCILINLIAKGNINASISIADDTLVLSDSISFPSLSEAIYTNPLFLKDCHGKVILWASRYLSKLICPPEMIRPASHQLRDLLTSLKPGDYASFKASSLYHSVTFIHRCNYNVDELGSFALHYSFLSVPDHATLDFLPKYHFEDLTSVKESCPAMRSQRSNVA</sequence>
<name>A0A0V1HEJ6_9BILA</name>
<feature type="non-terminal residue" evidence="2">
    <location>
        <position position="1"/>
    </location>
</feature>
<dbReference type="SMART" id="SM00753">
    <property type="entry name" value="PAM"/>
    <property type="match status" value="1"/>
</dbReference>
<comment type="caution">
    <text evidence="2">The sequence shown here is derived from an EMBL/GenBank/DDBJ whole genome shotgun (WGS) entry which is preliminary data.</text>
</comment>
<dbReference type="GO" id="GO:0070390">
    <property type="term" value="C:transcription export complex 2"/>
    <property type="evidence" value="ECO:0007669"/>
    <property type="project" value="TreeGrafter"/>
</dbReference>
<accession>A0A0V1HEJ6</accession>
<protein>
    <submittedName>
        <fullName evidence="2">PCI domain-containing protein 2-like protein</fullName>
    </submittedName>
</protein>
<dbReference type="GO" id="GO:0016973">
    <property type="term" value="P:poly(A)+ mRNA export from nucleus"/>
    <property type="evidence" value="ECO:0007669"/>
    <property type="project" value="TreeGrafter"/>
</dbReference>
<keyword evidence="3" id="KW-1185">Reference proteome</keyword>
<dbReference type="Gene3D" id="1.10.10.10">
    <property type="entry name" value="Winged helix-like DNA-binding domain superfamily/Winged helix DNA-binding domain"/>
    <property type="match status" value="1"/>
</dbReference>
<proteinExistence type="inferred from homology"/>
<dbReference type="PANTHER" id="PTHR12732:SF0">
    <property type="entry name" value="PCI DOMAIN-CONTAINING PROTEIN 2"/>
    <property type="match status" value="1"/>
</dbReference>
<evidence type="ECO:0000256" key="1">
    <source>
        <dbReference type="ARBA" id="ARBA00025771"/>
    </source>
</evidence>
<dbReference type="InterPro" id="IPR036388">
    <property type="entry name" value="WH-like_DNA-bd_sf"/>
</dbReference>
<organism evidence="2 3">
    <name type="scientific">Trichinella zimbabwensis</name>
    <dbReference type="NCBI Taxonomy" id="268475"/>
    <lineage>
        <taxon>Eukaryota</taxon>
        <taxon>Metazoa</taxon>
        <taxon>Ecdysozoa</taxon>
        <taxon>Nematoda</taxon>
        <taxon>Enoplea</taxon>
        <taxon>Dorylaimia</taxon>
        <taxon>Trichinellida</taxon>
        <taxon>Trichinellidae</taxon>
        <taxon>Trichinella</taxon>
    </lineage>
</organism>
<dbReference type="GO" id="GO:0000973">
    <property type="term" value="P:post-transcriptional tethering of RNA polymerase II gene DNA at nuclear periphery"/>
    <property type="evidence" value="ECO:0007669"/>
    <property type="project" value="TreeGrafter"/>
</dbReference>
<gene>
    <name evidence="2" type="ORF">T11_163</name>
</gene>
<dbReference type="GO" id="GO:0003723">
    <property type="term" value="F:RNA binding"/>
    <property type="evidence" value="ECO:0007669"/>
    <property type="project" value="InterPro"/>
</dbReference>
<dbReference type="GO" id="GO:0006368">
    <property type="term" value="P:transcription elongation by RNA polymerase II"/>
    <property type="evidence" value="ECO:0007669"/>
    <property type="project" value="TreeGrafter"/>
</dbReference>